<gene>
    <name evidence="3" type="ORF">ACFS7Z_04765</name>
</gene>
<evidence type="ECO:0000256" key="1">
    <source>
        <dbReference type="SAM" id="SignalP"/>
    </source>
</evidence>
<feature type="signal peptide" evidence="1">
    <location>
        <begin position="1"/>
        <end position="21"/>
    </location>
</feature>
<accession>A0ABW6BRB1</accession>
<feature type="chain" id="PRO_5047423793" evidence="1">
    <location>
        <begin position="22"/>
        <end position="542"/>
    </location>
</feature>
<reference evidence="4" key="1">
    <citation type="journal article" date="2019" name="Int. J. Syst. Evol. Microbiol.">
        <title>The Global Catalogue of Microorganisms (GCM) 10K type strain sequencing project: providing services to taxonomists for standard genome sequencing and annotation.</title>
        <authorList>
            <consortium name="The Broad Institute Genomics Platform"/>
            <consortium name="The Broad Institute Genome Sequencing Center for Infectious Disease"/>
            <person name="Wu L."/>
            <person name="Ma J."/>
        </authorList>
    </citation>
    <scope>NUCLEOTIDE SEQUENCE [LARGE SCALE GENOMIC DNA]</scope>
    <source>
        <strain evidence="4">KCTC 23984</strain>
    </source>
</reference>
<proteinExistence type="predicted"/>
<dbReference type="EMBL" id="JBHUOX010000002">
    <property type="protein sequence ID" value="MFD2999661.1"/>
    <property type="molecule type" value="Genomic_DNA"/>
</dbReference>
<evidence type="ECO:0000313" key="3">
    <source>
        <dbReference type="EMBL" id="MFD2999661.1"/>
    </source>
</evidence>
<dbReference type="Pfam" id="PF10091">
    <property type="entry name" value="Glycoamylase"/>
    <property type="match status" value="1"/>
</dbReference>
<dbReference type="Proteomes" id="UP001597641">
    <property type="component" value="Unassembled WGS sequence"/>
</dbReference>
<organism evidence="3 4">
    <name type="scientific">Pontibacter toksunensis</name>
    <dbReference type="NCBI Taxonomy" id="1332631"/>
    <lineage>
        <taxon>Bacteria</taxon>
        <taxon>Pseudomonadati</taxon>
        <taxon>Bacteroidota</taxon>
        <taxon>Cytophagia</taxon>
        <taxon>Cytophagales</taxon>
        <taxon>Hymenobacteraceae</taxon>
        <taxon>Pontibacter</taxon>
    </lineage>
</organism>
<dbReference type="PROSITE" id="PS51257">
    <property type="entry name" value="PROKAR_LIPOPROTEIN"/>
    <property type="match status" value="1"/>
</dbReference>
<keyword evidence="4" id="KW-1185">Reference proteome</keyword>
<dbReference type="InterPro" id="IPR019282">
    <property type="entry name" value="Glycoamylase-like_cons_dom"/>
</dbReference>
<feature type="domain" description="Glycoamylase-like" evidence="2">
    <location>
        <begin position="218"/>
        <end position="428"/>
    </location>
</feature>
<keyword evidence="1" id="KW-0732">Signal</keyword>
<dbReference type="RefSeq" id="WP_377481713.1">
    <property type="nucleotide sequence ID" value="NZ_JBHUOX010000002.1"/>
</dbReference>
<evidence type="ECO:0000259" key="2">
    <source>
        <dbReference type="Pfam" id="PF10091"/>
    </source>
</evidence>
<name>A0ABW6BRB1_9BACT</name>
<sequence length="542" mass="60467">MNYKQLWLCCILLLCALLSCKEDKETRPAPAPIEPALPTPTSTAADKELLDKVQQSTFRYFWDYAHPASGMARERTGSGDVVTSGGTGFGVQAIVVAVHRGWITRQEAVERLNKLVDFLAKADRFHGAWSHWLNGNTGRAIPFSAKDNGGDLVETSFLINGLLTAREYFSGAGAAEVALRQKITELWETVEWDWYASRGDNQLYWHWSPTSGWEMNMPIRGWNEALITYIPALSSPTHPISPDVYQNSWVQPGFGDARNYSGYTLKLGPGYGGPLFFAHYSFLGLDPRRMQDSYTNYWLQNLNHTLINRGYSLLSAPATYGYSEGFWGLTASDDPDGYAAHHPGNDNGTVAPTAALSSFPYTPYYSMQALRYFYNSLGAKLIGEYGLKDAHNKARNWTATDHLAIDQGPIVAMIENYRSGLLWDLFTDLPEIQAGLAKANIREPEYEEGFPLAVSDIRTEWVDLLKHPDLEAYRVAVATDNAASYTLSLLKKDGTLAEDIWKDEAQTIGLHQVNFGAEAVPGEYTLRLTNQSTSKELKVFLH</sequence>
<comment type="caution">
    <text evidence="3">The sequence shown here is derived from an EMBL/GenBank/DDBJ whole genome shotgun (WGS) entry which is preliminary data.</text>
</comment>
<protein>
    <submittedName>
        <fullName evidence="3">Glucoamylase family protein</fullName>
    </submittedName>
</protein>
<dbReference type="Gene3D" id="1.50.10.140">
    <property type="match status" value="1"/>
</dbReference>
<evidence type="ECO:0000313" key="4">
    <source>
        <dbReference type="Proteomes" id="UP001597641"/>
    </source>
</evidence>